<keyword evidence="15" id="KW-1185">Reference proteome</keyword>
<feature type="domain" description="HAMP" evidence="13">
    <location>
        <begin position="220"/>
        <end position="272"/>
    </location>
</feature>
<dbReference type="InterPro" id="IPR000014">
    <property type="entry name" value="PAS"/>
</dbReference>
<comment type="caution">
    <text evidence="14">The sequence shown here is derived from an EMBL/GenBank/DDBJ whole genome shotgun (WGS) entry which is preliminary data.</text>
</comment>
<reference evidence="14 15" key="1">
    <citation type="submission" date="2018-12" db="EMBL/GenBank/DDBJ databases">
        <title>The whole draft genome of Aquabacterium sp. SJQ9.</title>
        <authorList>
            <person name="Sun L."/>
            <person name="Gao X."/>
            <person name="Chen W."/>
            <person name="Huang K."/>
        </authorList>
    </citation>
    <scope>NUCLEOTIDE SEQUENCE [LARGE SCALE GENOMIC DNA]</scope>
    <source>
        <strain evidence="14 15">SJQ9</strain>
    </source>
</reference>
<accession>A0A3R8U147</accession>
<keyword evidence="7" id="KW-1133">Transmembrane helix</keyword>
<dbReference type="SMART" id="SM00304">
    <property type="entry name" value="HAMP"/>
    <property type="match status" value="1"/>
</dbReference>
<evidence type="ECO:0000256" key="7">
    <source>
        <dbReference type="ARBA" id="ARBA00022989"/>
    </source>
</evidence>
<dbReference type="SMART" id="SM00091">
    <property type="entry name" value="PAS"/>
    <property type="match status" value="1"/>
</dbReference>
<dbReference type="SUPFAM" id="SSF58104">
    <property type="entry name" value="Methyl-accepting chemotaxis protein (MCP) signaling domain"/>
    <property type="match status" value="1"/>
</dbReference>
<evidence type="ECO:0000256" key="2">
    <source>
        <dbReference type="ARBA" id="ARBA00022475"/>
    </source>
</evidence>
<dbReference type="PROSITE" id="PS50112">
    <property type="entry name" value="PAS"/>
    <property type="match status" value="1"/>
</dbReference>
<evidence type="ECO:0000256" key="1">
    <source>
        <dbReference type="ARBA" id="ARBA00004429"/>
    </source>
</evidence>
<evidence type="ECO:0000259" key="13">
    <source>
        <dbReference type="PROSITE" id="PS50885"/>
    </source>
</evidence>
<dbReference type="GO" id="GO:0052131">
    <property type="term" value="P:positive aerotaxis"/>
    <property type="evidence" value="ECO:0007669"/>
    <property type="project" value="UniProtKB-ARBA"/>
</dbReference>
<dbReference type="Proteomes" id="UP000269265">
    <property type="component" value="Unassembled WGS sequence"/>
</dbReference>
<proteinExistence type="inferred from homology"/>
<keyword evidence="6" id="KW-0812">Transmembrane</keyword>
<evidence type="ECO:0000256" key="6">
    <source>
        <dbReference type="ARBA" id="ARBA00022692"/>
    </source>
</evidence>
<dbReference type="OrthoDB" id="9806477at2"/>
<dbReference type="GO" id="GO:0005886">
    <property type="term" value="C:plasma membrane"/>
    <property type="evidence" value="ECO:0007669"/>
    <property type="project" value="UniProtKB-SubCell"/>
</dbReference>
<dbReference type="CDD" id="cd11386">
    <property type="entry name" value="MCP_signal"/>
    <property type="match status" value="1"/>
</dbReference>
<dbReference type="SUPFAM" id="SSF55785">
    <property type="entry name" value="PYP-like sensor domain (PAS domain)"/>
    <property type="match status" value="1"/>
</dbReference>
<evidence type="ECO:0000256" key="5">
    <source>
        <dbReference type="ARBA" id="ARBA00022519"/>
    </source>
</evidence>
<dbReference type="InterPro" id="IPR003660">
    <property type="entry name" value="HAMP_dom"/>
</dbReference>
<keyword evidence="4" id="KW-0145">Chemotaxis</keyword>
<dbReference type="GO" id="GO:0007165">
    <property type="term" value="P:signal transduction"/>
    <property type="evidence" value="ECO:0007669"/>
    <property type="project" value="UniProtKB-KW"/>
</dbReference>
<evidence type="ECO:0000313" key="14">
    <source>
        <dbReference type="EMBL" id="RRS02459.1"/>
    </source>
</evidence>
<dbReference type="Gene3D" id="1.10.287.950">
    <property type="entry name" value="Methyl-accepting chemotaxis protein"/>
    <property type="match status" value="1"/>
</dbReference>
<evidence type="ECO:0000313" key="15">
    <source>
        <dbReference type="Proteomes" id="UP000269265"/>
    </source>
</evidence>
<name>A0A3R8U147_9BURK</name>
<feature type="domain" description="Methyl-accepting transducer" evidence="11">
    <location>
        <begin position="277"/>
        <end position="506"/>
    </location>
</feature>
<dbReference type="InterPro" id="IPR004089">
    <property type="entry name" value="MCPsignal_dom"/>
</dbReference>
<dbReference type="Pfam" id="PF00015">
    <property type="entry name" value="MCPsignal"/>
    <property type="match status" value="1"/>
</dbReference>
<dbReference type="Pfam" id="PF00672">
    <property type="entry name" value="HAMP"/>
    <property type="match status" value="1"/>
</dbReference>
<dbReference type="FunFam" id="1.10.287.950:FF:000001">
    <property type="entry name" value="Methyl-accepting chemotaxis sensory transducer"/>
    <property type="match status" value="1"/>
</dbReference>
<dbReference type="PROSITE" id="PS50111">
    <property type="entry name" value="CHEMOTAXIS_TRANSDUC_2"/>
    <property type="match status" value="1"/>
</dbReference>
<evidence type="ECO:0000256" key="9">
    <source>
        <dbReference type="ARBA" id="ARBA00029447"/>
    </source>
</evidence>
<evidence type="ECO:0000256" key="4">
    <source>
        <dbReference type="ARBA" id="ARBA00022500"/>
    </source>
</evidence>
<dbReference type="InterPro" id="IPR001610">
    <property type="entry name" value="PAC"/>
</dbReference>
<comment type="similarity">
    <text evidence="9">Belongs to the methyl-accepting chemotaxis (MCP) protein family.</text>
</comment>
<protein>
    <submittedName>
        <fullName evidence="14">PAS domain-containing methyl-accepting chemotaxis protein</fullName>
    </submittedName>
</protein>
<dbReference type="GO" id="GO:0004888">
    <property type="term" value="F:transmembrane signaling receptor activity"/>
    <property type="evidence" value="ECO:0007669"/>
    <property type="project" value="InterPro"/>
</dbReference>
<dbReference type="Gene3D" id="3.30.450.20">
    <property type="entry name" value="PAS domain"/>
    <property type="match status" value="1"/>
</dbReference>
<keyword evidence="10" id="KW-0807">Transducer</keyword>
<comment type="subcellular location">
    <subcellularLocation>
        <location evidence="1">Cell inner membrane</location>
        <topology evidence="1">Multi-pass membrane protein</topology>
    </subcellularLocation>
</comment>
<dbReference type="Pfam" id="PF08447">
    <property type="entry name" value="PAS_3"/>
    <property type="match status" value="1"/>
</dbReference>
<dbReference type="AlphaFoldDB" id="A0A3R8U147"/>
<dbReference type="EMBL" id="RSED01000022">
    <property type="protein sequence ID" value="RRS02459.1"/>
    <property type="molecule type" value="Genomic_DNA"/>
</dbReference>
<dbReference type="InterPro" id="IPR004090">
    <property type="entry name" value="Chemotax_Me-accpt_rcpt"/>
</dbReference>
<gene>
    <name evidence="14" type="ORF">EIP75_20535</name>
</gene>
<keyword evidence="5" id="KW-0997">Cell inner membrane</keyword>
<dbReference type="SMART" id="SM00086">
    <property type="entry name" value="PAC"/>
    <property type="match status" value="1"/>
</dbReference>
<dbReference type="FunFam" id="3.30.450.20:FF:000046">
    <property type="entry name" value="Aerotaxis sensor receptor"/>
    <property type="match status" value="1"/>
</dbReference>
<sequence length="526" mass="55806">MRQNLPVTQREQPLPDGVSLLSTTDLNSRITYANAAFVQASGFSREELIGQPHNQVRHPDMPPQAFADMWATLRAGQSWTALVKNRCKNGDHYWVRANAAPMRREGRVMGYLSVRTKPSELEAARAERLYGRFLSGQAGVLAFHKGLVIYRGWHASWRSALQLLPVRWRLRAASTGAALVWSLVWAVTVSLGPRPIGLPGLMGAATGLLVSVAACLWLERQLAQPLQAVLQQALAVASGQPGDNIHLDRVDEIGMILRAVNQAGLNLRSLVEDVGAQVADMRHASAEIASGNADLSTRAEQAASSLQQAAASMDELSATVRHNAEVAREATGLAATARQVAGRGGQLVGEVVQAMQDISAGSSRITDIVGVIDSLAFQTNLLALNAAVEAARAGEHGRGFAVVAGEVRGLAQRSAGASREIRGLIGASASRVDAGAQRVHDAGSAMDDIVAQVQRMSALVHDISEASAEQARGLDEVAQAVSRLDQMTQQNAALVEQSAAAAGRLRERADRLADAVDVYRVQGGGA</sequence>
<dbReference type="SMART" id="SM00283">
    <property type="entry name" value="MA"/>
    <property type="match status" value="1"/>
</dbReference>
<dbReference type="InterPro" id="IPR035965">
    <property type="entry name" value="PAS-like_dom_sf"/>
</dbReference>
<evidence type="ECO:0000259" key="12">
    <source>
        <dbReference type="PROSITE" id="PS50112"/>
    </source>
</evidence>
<dbReference type="InterPro" id="IPR013655">
    <property type="entry name" value="PAS_fold_3"/>
</dbReference>
<keyword evidence="3" id="KW-0488">Methylation</keyword>
<dbReference type="NCBIfam" id="TIGR00229">
    <property type="entry name" value="sensory_box"/>
    <property type="match status" value="1"/>
</dbReference>
<keyword evidence="2" id="KW-1003">Cell membrane</keyword>
<evidence type="ECO:0000259" key="11">
    <source>
        <dbReference type="PROSITE" id="PS50111"/>
    </source>
</evidence>
<dbReference type="InterPro" id="IPR051310">
    <property type="entry name" value="MCP_chemotaxis"/>
</dbReference>
<dbReference type="PROSITE" id="PS50885">
    <property type="entry name" value="HAMP"/>
    <property type="match status" value="1"/>
</dbReference>
<organism evidence="14 15">
    <name type="scientific">Aquabacterium soli</name>
    <dbReference type="NCBI Taxonomy" id="2493092"/>
    <lineage>
        <taxon>Bacteria</taxon>
        <taxon>Pseudomonadati</taxon>
        <taxon>Pseudomonadota</taxon>
        <taxon>Betaproteobacteria</taxon>
        <taxon>Burkholderiales</taxon>
        <taxon>Aquabacterium</taxon>
    </lineage>
</organism>
<dbReference type="PANTHER" id="PTHR43531">
    <property type="entry name" value="PROTEIN ICFG"/>
    <property type="match status" value="1"/>
</dbReference>
<evidence type="ECO:0000256" key="8">
    <source>
        <dbReference type="ARBA" id="ARBA00023136"/>
    </source>
</evidence>
<keyword evidence="8" id="KW-0472">Membrane</keyword>
<dbReference type="PRINTS" id="PR00260">
    <property type="entry name" value="CHEMTRNSDUCR"/>
</dbReference>
<evidence type="ECO:0000256" key="10">
    <source>
        <dbReference type="PROSITE-ProRule" id="PRU00284"/>
    </source>
</evidence>
<feature type="domain" description="PAS" evidence="12">
    <location>
        <begin position="25"/>
        <end position="60"/>
    </location>
</feature>
<dbReference type="CDD" id="cd00130">
    <property type="entry name" value="PAS"/>
    <property type="match status" value="1"/>
</dbReference>
<dbReference type="PANTHER" id="PTHR43531:SF7">
    <property type="entry name" value="AEROTAXIS RECEPTOR"/>
    <property type="match status" value="1"/>
</dbReference>
<evidence type="ECO:0000256" key="3">
    <source>
        <dbReference type="ARBA" id="ARBA00022481"/>
    </source>
</evidence>